<feature type="compositionally biased region" description="Polar residues" evidence="1">
    <location>
        <begin position="1"/>
        <end position="21"/>
    </location>
</feature>
<proteinExistence type="predicted"/>
<name>A0AAV9PKH3_9PEZI</name>
<evidence type="ECO:0000313" key="2">
    <source>
        <dbReference type="EMBL" id="KAK5174014.1"/>
    </source>
</evidence>
<dbReference type="InterPro" id="IPR038883">
    <property type="entry name" value="AN11006-like"/>
</dbReference>
<dbReference type="PANTHER" id="PTHR42085:SF7">
    <property type="entry name" value="F-BOX DOMAIN-CONTAINING PROTEIN"/>
    <property type="match status" value="1"/>
</dbReference>
<organism evidence="2 3">
    <name type="scientific">Saxophila tyrrhenica</name>
    <dbReference type="NCBI Taxonomy" id="1690608"/>
    <lineage>
        <taxon>Eukaryota</taxon>
        <taxon>Fungi</taxon>
        <taxon>Dikarya</taxon>
        <taxon>Ascomycota</taxon>
        <taxon>Pezizomycotina</taxon>
        <taxon>Dothideomycetes</taxon>
        <taxon>Dothideomycetidae</taxon>
        <taxon>Mycosphaerellales</taxon>
        <taxon>Extremaceae</taxon>
        <taxon>Saxophila</taxon>
    </lineage>
</organism>
<dbReference type="PANTHER" id="PTHR42085">
    <property type="entry name" value="F-BOX DOMAIN-CONTAINING PROTEIN"/>
    <property type="match status" value="1"/>
</dbReference>
<sequence length="446" mass="49065">MPSTNKNNTRVSKKQSSSASAGTGRMTRQKSKLAAAAANEVGLLGAGDTKVASGKRGKKKQIKDSKKKTTGTGTTPVKDGSKTAGTSSAQAAGTPRQDRKRKRQDEEESQESQEYFDAQSQPTYEGKGKGRAVDVDDKPPKERHIFRMMDLPLELREEIYRACLTRPYKILLSKPEPTPNADKVKAEKKANKRRRLNRGGSGNDDGGPVYVSTAPHLVSVVTRPTRSNTRPTVLATSRRGVRMSFGLSSDESDIYQDGAATTLAVRNYAAPDDPLVINLLRVSRDIYEEARDVMYKENVFDLALPTGVHTLAGLHQRSRRLIKHVELEIPTYTEILERFSEIVRLSLRYCSGLKTLTIHTPFKLPGTDGNGGHVTNSIANNSTVYANGFDILRWLPQQCAVVLAGQRNGEIETVVAKHLSLAGTQDKVSYHYYQTYPGSMRMLGGD</sequence>
<reference evidence="2 3" key="1">
    <citation type="submission" date="2023-08" db="EMBL/GenBank/DDBJ databases">
        <title>Black Yeasts Isolated from many extreme environments.</title>
        <authorList>
            <person name="Coleine C."/>
            <person name="Stajich J.E."/>
            <person name="Selbmann L."/>
        </authorList>
    </citation>
    <scope>NUCLEOTIDE SEQUENCE [LARGE SCALE GENOMIC DNA]</scope>
    <source>
        <strain evidence="2 3">CCFEE 5935</strain>
    </source>
</reference>
<feature type="compositionally biased region" description="Basic and acidic residues" evidence="1">
    <location>
        <begin position="126"/>
        <end position="139"/>
    </location>
</feature>
<evidence type="ECO:0000313" key="3">
    <source>
        <dbReference type="Proteomes" id="UP001337655"/>
    </source>
</evidence>
<protein>
    <submittedName>
        <fullName evidence="2">Uncharacterized protein</fullName>
    </submittedName>
</protein>
<gene>
    <name evidence="2" type="ORF">LTR77_001094</name>
</gene>
<feature type="compositionally biased region" description="Basic residues" evidence="1">
    <location>
        <begin position="53"/>
        <end position="69"/>
    </location>
</feature>
<dbReference type="EMBL" id="JAVRRT010000002">
    <property type="protein sequence ID" value="KAK5174014.1"/>
    <property type="molecule type" value="Genomic_DNA"/>
</dbReference>
<accession>A0AAV9PKH3</accession>
<dbReference type="AlphaFoldDB" id="A0AAV9PKH3"/>
<comment type="caution">
    <text evidence="2">The sequence shown here is derived from an EMBL/GenBank/DDBJ whole genome shotgun (WGS) entry which is preliminary data.</text>
</comment>
<feature type="region of interest" description="Disordered" evidence="1">
    <location>
        <begin position="175"/>
        <end position="210"/>
    </location>
</feature>
<feature type="compositionally biased region" description="Low complexity" evidence="1">
    <location>
        <begin position="82"/>
        <end position="94"/>
    </location>
</feature>
<dbReference type="Proteomes" id="UP001337655">
    <property type="component" value="Unassembled WGS sequence"/>
</dbReference>
<dbReference type="GeneID" id="89922442"/>
<feature type="region of interest" description="Disordered" evidence="1">
    <location>
        <begin position="1"/>
        <end position="139"/>
    </location>
</feature>
<keyword evidence="3" id="KW-1185">Reference proteome</keyword>
<evidence type="ECO:0000256" key="1">
    <source>
        <dbReference type="SAM" id="MobiDB-lite"/>
    </source>
</evidence>
<dbReference type="RefSeq" id="XP_064662683.1">
    <property type="nucleotide sequence ID" value="XM_064798356.1"/>
</dbReference>